<accession>A0ABU0U8F1</accession>
<name>A0ABU0U8F1_9SPHI</name>
<organism evidence="1 2">
    <name type="scientific">Sphingobacterium zeae</name>
    <dbReference type="NCBI Taxonomy" id="1776859"/>
    <lineage>
        <taxon>Bacteria</taxon>
        <taxon>Pseudomonadati</taxon>
        <taxon>Bacteroidota</taxon>
        <taxon>Sphingobacteriia</taxon>
        <taxon>Sphingobacteriales</taxon>
        <taxon>Sphingobacteriaceae</taxon>
        <taxon>Sphingobacterium</taxon>
    </lineage>
</organism>
<dbReference type="EMBL" id="JAUTBA010000001">
    <property type="protein sequence ID" value="MDQ1150493.1"/>
    <property type="molecule type" value="Genomic_DNA"/>
</dbReference>
<dbReference type="Proteomes" id="UP001244640">
    <property type="component" value="Unassembled WGS sequence"/>
</dbReference>
<sequence>MNDYSEKIRKILEKERGGNVSEMEVEECENFLKLLSEITMNNLETEMEWELKLKQFPEGFQLDGDGRNCGICNQPMGKGKGWYDRYGLKCIVCQKALTDHVIPASLLKNKDSFYTETELNIFFNMKRRVLDCWIKKGIVSVRVIKDIDSRIHMRLFLLRDNKNFFPPKKLLRGGMHIEEKEGRQFYVFGPWYDYCDPLEVIGKYGIAVSALRTTCQLIS</sequence>
<protein>
    <submittedName>
        <fullName evidence="1">Uncharacterized protein</fullName>
    </submittedName>
</protein>
<reference evidence="1 2" key="1">
    <citation type="submission" date="2023-07" db="EMBL/GenBank/DDBJ databases">
        <title>Functional and genomic diversity of the sorghum phyllosphere microbiome.</title>
        <authorList>
            <person name="Shade A."/>
        </authorList>
    </citation>
    <scope>NUCLEOTIDE SEQUENCE [LARGE SCALE GENOMIC DNA]</scope>
    <source>
        <strain evidence="1 2">SORGH_AS_0892</strain>
    </source>
</reference>
<gene>
    <name evidence="1" type="ORF">QE382_002477</name>
</gene>
<comment type="caution">
    <text evidence="1">The sequence shown here is derived from an EMBL/GenBank/DDBJ whole genome shotgun (WGS) entry which is preliminary data.</text>
</comment>
<keyword evidence="2" id="KW-1185">Reference proteome</keyword>
<dbReference type="RefSeq" id="WP_307186125.1">
    <property type="nucleotide sequence ID" value="NZ_JAUTBA010000001.1"/>
</dbReference>
<proteinExistence type="predicted"/>
<evidence type="ECO:0000313" key="1">
    <source>
        <dbReference type="EMBL" id="MDQ1150493.1"/>
    </source>
</evidence>
<evidence type="ECO:0000313" key="2">
    <source>
        <dbReference type="Proteomes" id="UP001244640"/>
    </source>
</evidence>